<dbReference type="EMBL" id="CM023481">
    <property type="protein sequence ID" value="KAH6944036.1"/>
    <property type="molecule type" value="Genomic_DNA"/>
</dbReference>
<comment type="caution">
    <text evidence="1">The sequence shown here is derived from an EMBL/GenBank/DDBJ whole genome shotgun (WGS) entry which is preliminary data.</text>
</comment>
<sequence length="267" mass="30045">MPKSGPNASQTKRKARGEASDEENSSKVPNHKNTGAMKNTEATFRVKTPSRGESLGVTTRSKSVRHKTMTVHYVCGGKLKQVELKVPVIKLEEFVVEECRAISRYYKEQDATRARSKSKVPAVRNRKHVPVRVTRKNSAPFRKSGQARTTLQNKATKKERNRLQNLREERKTGGETSQSSNSPKGHRHSHHKKTGVVKDTEAAVERKPPSLGGSLGVVPRSKCVRYKTTTVHYVCGGKLKQVELKVAVIKVEDWFQELLRSASRYYK</sequence>
<keyword evidence="2" id="KW-1185">Reference proteome</keyword>
<evidence type="ECO:0000313" key="1">
    <source>
        <dbReference type="EMBL" id="KAH6944036.1"/>
    </source>
</evidence>
<proteinExistence type="predicted"/>
<gene>
    <name evidence="1" type="ORF">HPB50_001346</name>
</gene>
<organism evidence="1 2">
    <name type="scientific">Hyalomma asiaticum</name>
    <name type="common">Tick</name>
    <dbReference type="NCBI Taxonomy" id="266040"/>
    <lineage>
        <taxon>Eukaryota</taxon>
        <taxon>Metazoa</taxon>
        <taxon>Ecdysozoa</taxon>
        <taxon>Arthropoda</taxon>
        <taxon>Chelicerata</taxon>
        <taxon>Arachnida</taxon>
        <taxon>Acari</taxon>
        <taxon>Parasitiformes</taxon>
        <taxon>Ixodida</taxon>
        <taxon>Ixodoidea</taxon>
        <taxon>Ixodidae</taxon>
        <taxon>Hyalomminae</taxon>
        <taxon>Hyalomma</taxon>
    </lineage>
</organism>
<reference evidence="1" key="1">
    <citation type="submission" date="2020-05" db="EMBL/GenBank/DDBJ databases">
        <title>Large-scale comparative analyses of tick genomes elucidate their genetic diversity and vector capacities.</title>
        <authorList>
            <person name="Jia N."/>
            <person name="Wang J."/>
            <person name="Shi W."/>
            <person name="Du L."/>
            <person name="Sun Y."/>
            <person name="Zhan W."/>
            <person name="Jiang J."/>
            <person name="Wang Q."/>
            <person name="Zhang B."/>
            <person name="Ji P."/>
            <person name="Sakyi L.B."/>
            <person name="Cui X."/>
            <person name="Yuan T."/>
            <person name="Jiang B."/>
            <person name="Yang W."/>
            <person name="Lam T.T.-Y."/>
            <person name="Chang Q."/>
            <person name="Ding S."/>
            <person name="Wang X."/>
            <person name="Zhu J."/>
            <person name="Ruan X."/>
            <person name="Zhao L."/>
            <person name="Wei J."/>
            <person name="Que T."/>
            <person name="Du C."/>
            <person name="Cheng J."/>
            <person name="Dai P."/>
            <person name="Han X."/>
            <person name="Huang E."/>
            <person name="Gao Y."/>
            <person name="Liu J."/>
            <person name="Shao H."/>
            <person name="Ye R."/>
            <person name="Li L."/>
            <person name="Wei W."/>
            <person name="Wang X."/>
            <person name="Wang C."/>
            <person name="Yang T."/>
            <person name="Huo Q."/>
            <person name="Li W."/>
            <person name="Guo W."/>
            <person name="Chen H."/>
            <person name="Zhou L."/>
            <person name="Ni X."/>
            <person name="Tian J."/>
            <person name="Zhou Y."/>
            <person name="Sheng Y."/>
            <person name="Liu T."/>
            <person name="Pan Y."/>
            <person name="Xia L."/>
            <person name="Li J."/>
            <person name="Zhao F."/>
            <person name="Cao W."/>
        </authorList>
    </citation>
    <scope>NUCLEOTIDE SEQUENCE</scope>
    <source>
        <strain evidence="1">Hyas-2018</strain>
    </source>
</reference>
<dbReference type="Proteomes" id="UP000821845">
    <property type="component" value="Chromosome 1"/>
</dbReference>
<accession>A0ACB7TCQ9</accession>
<evidence type="ECO:0000313" key="2">
    <source>
        <dbReference type="Proteomes" id="UP000821845"/>
    </source>
</evidence>
<name>A0ACB7TCQ9_HYAAI</name>
<protein>
    <submittedName>
        <fullName evidence="1">Uncharacterized protein</fullName>
    </submittedName>
</protein>